<proteinExistence type="predicted"/>
<dbReference type="Pfam" id="PF01841">
    <property type="entry name" value="Transglut_core"/>
    <property type="match status" value="1"/>
</dbReference>
<dbReference type="EMBL" id="JAVAMP010000002">
    <property type="protein sequence ID" value="MDP5274328.1"/>
    <property type="molecule type" value="Genomic_DNA"/>
</dbReference>
<dbReference type="PANTHER" id="PTHR33490">
    <property type="entry name" value="BLR5614 PROTEIN-RELATED"/>
    <property type="match status" value="1"/>
</dbReference>
<evidence type="ECO:0000259" key="1">
    <source>
        <dbReference type="Pfam" id="PF01841"/>
    </source>
</evidence>
<keyword evidence="3" id="KW-1185">Reference proteome</keyword>
<dbReference type="RefSeq" id="WP_305991610.1">
    <property type="nucleotide sequence ID" value="NZ_JAVAMP010000002.1"/>
</dbReference>
<dbReference type="InterPro" id="IPR002931">
    <property type="entry name" value="Transglutaminase-like"/>
</dbReference>
<dbReference type="InterPro" id="IPR038765">
    <property type="entry name" value="Papain-like_cys_pep_sf"/>
</dbReference>
<accession>A0ABT9IY94</accession>
<reference evidence="2 3" key="1">
    <citation type="submission" date="2023-08" db="EMBL/GenBank/DDBJ databases">
        <authorList>
            <person name="Park J.-S."/>
        </authorList>
    </citation>
    <scope>NUCLEOTIDE SEQUENCE [LARGE SCALE GENOMIC DNA]</scope>
    <source>
        <strain evidence="2 3">2205SS18-9</strain>
    </source>
</reference>
<protein>
    <submittedName>
        <fullName evidence="2">Transglutaminase family protein</fullName>
    </submittedName>
</protein>
<comment type="caution">
    <text evidence="2">The sequence shown here is derived from an EMBL/GenBank/DDBJ whole genome shotgun (WGS) entry which is preliminary data.</text>
</comment>
<evidence type="ECO:0000313" key="3">
    <source>
        <dbReference type="Proteomes" id="UP001231941"/>
    </source>
</evidence>
<organism evidence="2 3">
    <name type="scientific">Chengkuizengella axinellae</name>
    <dbReference type="NCBI Taxonomy" id="3064388"/>
    <lineage>
        <taxon>Bacteria</taxon>
        <taxon>Bacillati</taxon>
        <taxon>Bacillota</taxon>
        <taxon>Bacilli</taxon>
        <taxon>Bacillales</taxon>
        <taxon>Paenibacillaceae</taxon>
        <taxon>Chengkuizengella</taxon>
    </lineage>
</organism>
<dbReference type="PANTHER" id="PTHR33490:SF3">
    <property type="entry name" value="CONSERVED INTEGRAL MEMBRANE PROTEIN"/>
    <property type="match status" value="1"/>
</dbReference>
<feature type="domain" description="Transglutaminase-like" evidence="1">
    <location>
        <begin position="30"/>
        <end position="138"/>
    </location>
</feature>
<gene>
    <name evidence="2" type="ORF">Q5Y73_09420</name>
</gene>
<name>A0ABT9IY94_9BACL</name>
<evidence type="ECO:0000313" key="2">
    <source>
        <dbReference type="EMBL" id="MDP5274328.1"/>
    </source>
</evidence>
<dbReference type="Proteomes" id="UP001231941">
    <property type="component" value="Unassembled WGS sequence"/>
</dbReference>
<sequence>MKLICETNVVEEYLLELEEVDYNHPLIQDKAQELFANKSNKIEIIHIAFEFVRDVISHSWDIHSTRITNKATEVLEHREGICYAKSNLLAALLRSKGIPTGFCYQKLTIGSTPDTGYCIHGLNAVYIRSIDRWIRLDARGNKEGVNAQFSLNEEKLAFPVREYYGEIDYPVIFSKPNEKTIKTLKENTNCINMYLHNLPNEL</sequence>
<dbReference type="SUPFAM" id="SSF54001">
    <property type="entry name" value="Cysteine proteinases"/>
    <property type="match status" value="1"/>
</dbReference>
<dbReference type="Gene3D" id="3.10.620.30">
    <property type="match status" value="1"/>
</dbReference>